<dbReference type="WBParaSite" id="Pan_g11744.t1">
    <property type="protein sequence ID" value="Pan_g11744.t1"/>
    <property type="gene ID" value="Pan_g11744"/>
</dbReference>
<feature type="compositionally biased region" description="Polar residues" evidence="1">
    <location>
        <begin position="728"/>
        <end position="750"/>
    </location>
</feature>
<feature type="region of interest" description="Disordered" evidence="1">
    <location>
        <begin position="605"/>
        <end position="645"/>
    </location>
</feature>
<organism evidence="2 3">
    <name type="scientific">Panagrellus redivivus</name>
    <name type="common">Microworm</name>
    <dbReference type="NCBI Taxonomy" id="6233"/>
    <lineage>
        <taxon>Eukaryota</taxon>
        <taxon>Metazoa</taxon>
        <taxon>Ecdysozoa</taxon>
        <taxon>Nematoda</taxon>
        <taxon>Chromadorea</taxon>
        <taxon>Rhabditida</taxon>
        <taxon>Tylenchina</taxon>
        <taxon>Panagrolaimomorpha</taxon>
        <taxon>Panagrolaimoidea</taxon>
        <taxon>Panagrolaimidae</taxon>
        <taxon>Panagrellus</taxon>
    </lineage>
</organism>
<feature type="compositionally biased region" description="Polar residues" evidence="1">
    <location>
        <begin position="551"/>
        <end position="567"/>
    </location>
</feature>
<protein>
    <submittedName>
        <fullName evidence="3">Rab-GAP TBC domain-containing protein</fullName>
    </submittedName>
</protein>
<feature type="compositionally biased region" description="Polar residues" evidence="1">
    <location>
        <begin position="366"/>
        <end position="381"/>
    </location>
</feature>
<evidence type="ECO:0000313" key="3">
    <source>
        <dbReference type="WBParaSite" id="Pan_g11744.t1"/>
    </source>
</evidence>
<feature type="compositionally biased region" description="Low complexity" evidence="1">
    <location>
        <begin position="442"/>
        <end position="455"/>
    </location>
</feature>
<feature type="region of interest" description="Disordered" evidence="1">
    <location>
        <begin position="61"/>
        <end position="99"/>
    </location>
</feature>
<evidence type="ECO:0000313" key="2">
    <source>
        <dbReference type="Proteomes" id="UP000492821"/>
    </source>
</evidence>
<accession>A0A7E4UQU4</accession>
<feature type="compositionally biased region" description="Polar residues" evidence="1">
    <location>
        <begin position="869"/>
        <end position="880"/>
    </location>
</feature>
<feature type="region of interest" description="Disordered" evidence="1">
    <location>
        <begin position="849"/>
        <end position="888"/>
    </location>
</feature>
<feature type="region of interest" description="Disordered" evidence="1">
    <location>
        <begin position="727"/>
        <end position="789"/>
    </location>
</feature>
<feature type="compositionally biased region" description="Basic residues" evidence="1">
    <location>
        <begin position="752"/>
        <end position="763"/>
    </location>
</feature>
<sequence>MVVISVAMPPFCLRFRPPPISLSTTPDSLIESGSDSASLVKDARPGLVHASGSEFGSLTSCQIGHDDDLDSGVGGPRQPLTSTSDETDPRNTGFFLDSSFHGENLDESVGPFEIRRVELEVKRRTSSSCLLTEAATPTGFDPDTGSETTDLDMLSSAAATPAPSHGQYPSAYAPSRSMSSLHRNNASPQRIRKKWKDFNGGNNRPAVPMSTVIGVGGSDYGNLPPTAASTPGDPPAGLPYHYQHSGGPSQNHVYQQPGQHHNVGGISSSVSLHGLRSINNYDNMPSMNATPKNSFAPIPSRHPSNMHTQGQQHGYGNSPSGHASLQGPAYGQQHQQHAGLNDASGTFDRANASRNSLTKKFMNMSGGETTDSSSSPKNWTTPPRFEQKKASMFGSPVSQPLSIHRRQSERAPSSDMKPLLPTTFGCDTTPRRMFTRNPVNNGTPSSGASGSPSSLVLGGIDDAAIAMRRRTIDRSARRRQTVSAYADYSGEGSSPMSGPLAESTPMSPPLNVLQEEDYESSRLHNTQSPNPLRHALGTESGSRTTLRKNSDFGSTLSRVTPSSSRSNLRGAGSSSQMNMNRSNQALNKLIETRSRLKKSQENLAYAVNTDAEEPQSPTSSSAMARSRSIGNLRGGRASEAGGGAGFGGYDENLSLNEQKRHMARSVTSLHNNNMEDGFVHPDECTLQNQYGAAGRRQSTSRFSSSIRNLEKLSNSDLTNANLYDDAGTNDSNTLTAGSTGATPYFSTTLPKSIRKGPVSKRVQKATAAARDQTSESDSNTSDQTAPNGIMGAYLKQSPAAGFRITASPLRSASSVEAGRVAMGRRQFDPVPARKGNNYLIQKFSQLEAGGESASTVSTPKKPQEEFENGFSNLSNGSQRQTKPDVIIV</sequence>
<feature type="compositionally biased region" description="Polar residues" evidence="1">
    <location>
        <begin position="775"/>
        <end position="786"/>
    </location>
</feature>
<feature type="compositionally biased region" description="Low complexity" evidence="1">
    <location>
        <begin position="573"/>
        <end position="582"/>
    </location>
</feature>
<feature type="region of interest" description="Disordered" evidence="1">
    <location>
        <begin position="157"/>
        <end position="190"/>
    </location>
</feature>
<proteinExistence type="predicted"/>
<reference evidence="2" key="1">
    <citation type="journal article" date="2013" name="Genetics">
        <title>The draft genome and transcriptome of Panagrellus redivivus are shaped by the harsh demands of a free-living lifestyle.</title>
        <authorList>
            <person name="Srinivasan J."/>
            <person name="Dillman A.R."/>
            <person name="Macchietto M.G."/>
            <person name="Heikkinen L."/>
            <person name="Lakso M."/>
            <person name="Fracchia K.M."/>
            <person name="Antoshechkin I."/>
            <person name="Mortazavi A."/>
            <person name="Wong G."/>
            <person name="Sternberg P.W."/>
        </authorList>
    </citation>
    <scope>NUCLEOTIDE SEQUENCE [LARGE SCALE GENOMIC DNA]</scope>
    <source>
        <strain evidence="2">MT8872</strain>
    </source>
</reference>
<keyword evidence="2" id="KW-1185">Reference proteome</keyword>
<feature type="compositionally biased region" description="Polar residues" evidence="1">
    <location>
        <begin position="176"/>
        <end position="188"/>
    </location>
</feature>
<reference evidence="3" key="2">
    <citation type="submission" date="2020-10" db="UniProtKB">
        <authorList>
            <consortium name="WormBaseParasite"/>
        </authorList>
    </citation>
    <scope>IDENTIFICATION</scope>
</reference>
<evidence type="ECO:0000256" key="1">
    <source>
        <dbReference type="SAM" id="MobiDB-lite"/>
    </source>
</evidence>
<feature type="region of interest" description="Disordered" evidence="1">
    <location>
        <begin position="300"/>
        <end position="328"/>
    </location>
</feature>
<dbReference type="Proteomes" id="UP000492821">
    <property type="component" value="Unassembled WGS sequence"/>
</dbReference>
<feature type="region of interest" description="Disordered" evidence="1">
    <location>
        <begin position="471"/>
        <end position="582"/>
    </location>
</feature>
<dbReference type="AlphaFoldDB" id="A0A7E4UQU4"/>
<feature type="compositionally biased region" description="Polar residues" evidence="1">
    <location>
        <begin position="302"/>
        <end position="323"/>
    </location>
</feature>
<feature type="region of interest" description="Disordered" evidence="1">
    <location>
        <begin position="391"/>
        <end position="455"/>
    </location>
</feature>
<feature type="region of interest" description="Disordered" evidence="1">
    <location>
        <begin position="364"/>
        <end position="383"/>
    </location>
</feature>
<name>A0A7E4UQU4_PANRE</name>